<dbReference type="Proteomes" id="UP000321933">
    <property type="component" value="Unassembled WGS sequence"/>
</dbReference>
<evidence type="ECO:0000313" key="2">
    <source>
        <dbReference type="EMBL" id="TXS89782.1"/>
    </source>
</evidence>
<dbReference type="Gene3D" id="3.90.550.10">
    <property type="entry name" value="Spore Coat Polysaccharide Biosynthesis Protein SpsA, Chain A"/>
    <property type="match status" value="1"/>
</dbReference>
<sequence length="283" mass="31104">MRAMSTPPNPASLSVSLVLYQSDAVLLDATLASLEKAVARASNSGLLHTPVAVAVVDNASPAGYRAQVEPLLHCDPQWLRCSWQSSASNRGFGGGHNLALDALDSEYHLVLNPDVELAPDALQQALASLHPAPDIALMAPAASGSDGATEFLCKRQPSLLVLLARASGQSWLRRILRRSMEHYEMRELADARELVDVPLASGCCMLLRTRALQAVGGFDEQFFMYFEDFDLSLRIAEQGRVVFNPAMRIVHHGGYTASKGWQHIRLFCRSGIQFFNRYGWRLL</sequence>
<dbReference type="RefSeq" id="WP_148065640.1">
    <property type="nucleotide sequence ID" value="NZ_VRYZ01000008.1"/>
</dbReference>
<dbReference type="OrthoDB" id="9771846at2"/>
<organism evidence="2 3">
    <name type="scientific">Parahaliea aestuarii</name>
    <dbReference type="NCBI Taxonomy" id="1852021"/>
    <lineage>
        <taxon>Bacteria</taxon>
        <taxon>Pseudomonadati</taxon>
        <taxon>Pseudomonadota</taxon>
        <taxon>Gammaproteobacteria</taxon>
        <taxon>Cellvibrionales</taxon>
        <taxon>Halieaceae</taxon>
        <taxon>Parahaliea</taxon>
    </lineage>
</organism>
<dbReference type="InterPro" id="IPR029044">
    <property type="entry name" value="Nucleotide-diphossugar_trans"/>
</dbReference>
<protein>
    <submittedName>
        <fullName evidence="2">Glycosyltransferase</fullName>
    </submittedName>
</protein>
<dbReference type="AlphaFoldDB" id="A0A5C8ZQ25"/>
<comment type="caution">
    <text evidence="2">The sequence shown here is derived from an EMBL/GenBank/DDBJ whole genome shotgun (WGS) entry which is preliminary data.</text>
</comment>
<accession>A0A5C8ZQ25</accession>
<evidence type="ECO:0000259" key="1">
    <source>
        <dbReference type="Pfam" id="PF00535"/>
    </source>
</evidence>
<dbReference type="EMBL" id="VRYZ01000008">
    <property type="protein sequence ID" value="TXS89782.1"/>
    <property type="molecule type" value="Genomic_DNA"/>
</dbReference>
<dbReference type="GO" id="GO:0016740">
    <property type="term" value="F:transferase activity"/>
    <property type="evidence" value="ECO:0007669"/>
    <property type="project" value="UniProtKB-KW"/>
</dbReference>
<dbReference type="SUPFAM" id="SSF53448">
    <property type="entry name" value="Nucleotide-diphospho-sugar transferases"/>
    <property type="match status" value="1"/>
</dbReference>
<name>A0A5C8ZQ25_9GAMM</name>
<reference evidence="2 3" key="1">
    <citation type="submission" date="2019-08" db="EMBL/GenBank/DDBJ databases">
        <title>Parahaliea maris sp. nov., isolated from the surface seawater.</title>
        <authorList>
            <person name="Liu Y."/>
        </authorList>
    </citation>
    <scope>NUCLEOTIDE SEQUENCE [LARGE SCALE GENOMIC DNA]</scope>
    <source>
        <strain evidence="2 3">S2-26</strain>
    </source>
</reference>
<dbReference type="PANTHER" id="PTHR43179:SF10">
    <property type="entry name" value="GLYCOSYL TRANSFERASE"/>
    <property type="match status" value="1"/>
</dbReference>
<keyword evidence="3" id="KW-1185">Reference proteome</keyword>
<dbReference type="InterPro" id="IPR001173">
    <property type="entry name" value="Glyco_trans_2-like"/>
</dbReference>
<feature type="domain" description="Glycosyltransferase 2-like" evidence="1">
    <location>
        <begin position="33"/>
        <end position="214"/>
    </location>
</feature>
<evidence type="ECO:0000313" key="3">
    <source>
        <dbReference type="Proteomes" id="UP000321933"/>
    </source>
</evidence>
<dbReference type="CDD" id="cd04186">
    <property type="entry name" value="GT_2_like_c"/>
    <property type="match status" value="1"/>
</dbReference>
<gene>
    <name evidence="2" type="ORF">FVW59_17410</name>
</gene>
<dbReference type="PANTHER" id="PTHR43179">
    <property type="entry name" value="RHAMNOSYLTRANSFERASE WBBL"/>
    <property type="match status" value="1"/>
</dbReference>
<keyword evidence="2" id="KW-0808">Transferase</keyword>
<dbReference type="Pfam" id="PF00535">
    <property type="entry name" value="Glycos_transf_2"/>
    <property type="match status" value="1"/>
</dbReference>
<proteinExistence type="predicted"/>